<evidence type="ECO:0000313" key="4">
    <source>
        <dbReference type="Proteomes" id="UP000000248"/>
    </source>
</evidence>
<feature type="repeat" description="TPR" evidence="1">
    <location>
        <begin position="117"/>
        <end position="150"/>
    </location>
</feature>
<dbReference type="Pfam" id="PF13432">
    <property type="entry name" value="TPR_16"/>
    <property type="match status" value="1"/>
</dbReference>
<dbReference type="RefSeq" id="WP_012031474.1">
    <property type="nucleotide sequence ID" value="NC_009446.1"/>
</dbReference>
<dbReference type="AlphaFoldDB" id="A5EXH0"/>
<dbReference type="Gene3D" id="1.25.40.10">
    <property type="entry name" value="Tetratricopeptide repeat domain"/>
    <property type="match status" value="1"/>
</dbReference>
<evidence type="ECO:0000313" key="3">
    <source>
        <dbReference type="EMBL" id="ABQ13755.1"/>
    </source>
</evidence>
<evidence type="ECO:0000256" key="1">
    <source>
        <dbReference type="PROSITE-ProRule" id="PRU00339"/>
    </source>
</evidence>
<protein>
    <submittedName>
        <fullName evidence="3">Conserved hypothetical lipoprotein</fullName>
    </submittedName>
</protein>
<gene>
    <name evidence="3" type="ordered locus">DNO_1170</name>
</gene>
<dbReference type="eggNOG" id="COG1729">
    <property type="taxonomic scope" value="Bacteria"/>
</dbReference>
<dbReference type="InterPro" id="IPR019734">
    <property type="entry name" value="TPR_rpt"/>
</dbReference>
<sequence length="185" mass="20288">MKKMVIFAALLSGCMQNQQLSENAVTIQTLKNQIVDLKNENKALKEKIEEGRIPSGVVAVRTARGVDAEVAAGTVVDSNAARGYEDALNLYRAGDVEAAVKAFRAYLDGGARDEKAVMAQYWLGDAYYSQRNFKEAVRYLGTFLKNKPQSEKTAPALKKLIYALRAVGRESEANILEKEGAKAIQ</sequence>
<dbReference type="HOGENOM" id="CLU_1459126_0_0_6"/>
<accession>A5EXH0</accession>
<dbReference type="InterPro" id="IPR011990">
    <property type="entry name" value="TPR-like_helical_dom_sf"/>
</dbReference>
<dbReference type="PROSITE" id="PS50005">
    <property type="entry name" value="TPR"/>
    <property type="match status" value="1"/>
</dbReference>
<keyword evidence="2" id="KW-0175">Coiled coil</keyword>
<evidence type="ECO:0000256" key="2">
    <source>
        <dbReference type="SAM" id="Coils"/>
    </source>
</evidence>
<name>A5EXH0_DICNV</name>
<proteinExistence type="predicted"/>
<dbReference type="STRING" id="246195.DNO_1170"/>
<keyword evidence="1" id="KW-0802">TPR repeat</keyword>
<organism evidence="3 4">
    <name type="scientific">Dichelobacter nodosus (strain VCS1703A)</name>
    <dbReference type="NCBI Taxonomy" id="246195"/>
    <lineage>
        <taxon>Bacteria</taxon>
        <taxon>Pseudomonadati</taxon>
        <taxon>Pseudomonadota</taxon>
        <taxon>Gammaproteobacteria</taxon>
        <taxon>Cardiobacteriales</taxon>
        <taxon>Cardiobacteriaceae</taxon>
        <taxon>Dichelobacter</taxon>
    </lineage>
</organism>
<dbReference type="KEGG" id="dno:DNO_1170"/>
<dbReference type="Proteomes" id="UP000000248">
    <property type="component" value="Chromosome"/>
</dbReference>
<feature type="coiled-coil region" evidence="2">
    <location>
        <begin position="20"/>
        <end position="50"/>
    </location>
</feature>
<reference evidence="3 4" key="1">
    <citation type="journal article" date="2007" name="Nat. Biotechnol.">
        <title>Genome sequence and identification of candidate vaccine antigens from the animal pathogen Dichelobacter nodosus.</title>
        <authorList>
            <person name="Myers G.S."/>
            <person name="Parker D."/>
            <person name="Al-Hasani K."/>
            <person name="Kennan R.M."/>
            <person name="Seemann T."/>
            <person name="Ren Q."/>
            <person name="Badger J.H."/>
            <person name="Selengut J.D."/>
            <person name="Deboy R.T."/>
            <person name="Tettelin H."/>
            <person name="Boyce J.D."/>
            <person name="McCarl V.P."/>
            <person name="Han X."/>
            <person name="Nelson W.C."/>
            <person name="Madupu R."/>
            <person name="Mohamoud Y."/>
            <person name="Holley T."/>
            <person name="Fedorova N."/>
            <person name="Khouri H."/>
            <person name="Bottomley S.P."/>
            <person name="Whittington R.J."/>
            <person name="Adler B."/>
            <person name="Songer J.G."/>
            <person name="Rood J.I."/>
            <person name="Paulsen I.T."/>
        </authorList>
    </citation>
    <scope>NUCLEOTIDE SEQUENCE [LARGE SCALE GENOMIC DNA]</scope>
    <source>
        <strain evidence="3 4">VCS1703A</strain>
    </source>
</reference>
<dbReference type="OrthoDB" id="9768142at2"/>
<dbReference type="EMBL" id="CP000513">
    <property type="protein sequence ID" value="ABQ13755.1"/>
    <property type="molecule type" value="Genomic_DNA"/>
</dbReference>
<dbReference type="SUPFAM" id="SSF48452">
    <property type="entry name" value="TPR-like"/>
    <property type="match status" value="1"/>
</dbReference>
<keyword evidence="4" id="KW-1185">Reference proteome</keyword>
<keyword evidence="3" id="KW-0449">Lipoprotein</keyword>